<feature type="compositionally biased region" description="Polar residues" evidence="6">
    <location>
        <begin position="63"/>
        <end position="77"/>
    </location>
</feature>
<dbReference type="PANTHER" id="PTHR11061">
    <property type="entry name" value="RNA M5U METHYLTRANSFERASE"/>
    <property type="match status" value="1"/>
</dbReference>
<evidence type="ECO:0000256" key="2">
    <source>
        <dbReference type="ARBA" id="ARBA00022679"/>
    </source>
</evidence>
<dbReference type="Proteomes" id="UP001235840">
    <property type="component" value="Unassembled WGS sequence"/>
</dbReference>
<dbReference type="Pfam" id="PF05958">
    <property type="entry name" value="tRNA_U5-meth_tr"/>
    <property type="match status" value="1"/>
</dbReference>
<name>A0ABT9W178_9BACI</name>
<dbReference type="Gene3D" id="3.40.50.150">
    <property type="entry name" value="Vaccinia Virus protein VP39"/>
    <property type="match status" value="1"/>
</dbReference>
<keyword evidence="3 4" id="KW-0949">S-adenosyl-L-methionine</keyword>
<dbReference type="Gene3D" id="2.40.50.140">
    <property type="entry name" value="Nucleic acid-binding proteins"/>
    <property type="match status" value="1"/>
</dbReference>
<feature type="compositionally biased region" description="Polar residues" evidence="6">
    <location>
        <begin position="26"/>
        <end position="36"/>
    </location>
</feature>
<evidence type="ECO:0000256" key="5">
    <source>
        <dbReference type="PROSITE-ProRule" id="PRU10015"/>
    </source>
</evidence>
<evidence type="ECO:0000313" key="9">
    <source>
        <dbReference type="Proteomes" id="UP001235840"/>
    </source>
</evidence>
<dbReference type="PANTHER" id="PTHR11061:SF45">
    <property type="match status" value="1"/>
</dbReference>
<keyword evidence="2 4" id="KW-0808">Transferase</keyword>
<organism evidence="8 9">
    <name type="scientific">Caldalkalibacillus horti</name>
    <dbReference type="NCBI Taxonomy" id="77523"/>
    <lineage>
        <taxon>Bacteria</taxon>
        <taxon>Bacillati</taxon>
        <taxon>Bacillota</taxon>
        <taxon>Bacilli</taxon>
        <taxon>Bacillales</taxon>
        <taxon>Bacillaceae</taxon>
        <taxon>Caldalkalibacillus</taxon>
    </lineage>
</organism>
<dbReference type="Gene3D" id="2.40.50.1070">
    <property type="match status" value="1"/>
</dbReference>
<comment type="caution">
    <text evidence="8">The sequence shown here is derived from an EMBL/GenBank/DDBJ whole genome shotgun (WGS) entry which is preliminary data.</text>
</comment>
<dbReference type="EMBL" id="JAUSTY010000012">
    <property type="protein sequence ID" value="MDQ0166961.1"/>
    <property type="molecule type" value="Genomic_DNA"/>
</dbReference>
<feature type="domain" description="TRAM" evidence="7">
    <location>
        <begin position="80"/>
        <end position="138"/>
    </location>
</feature>
<evidence type="ECO:0000256" key="4">
    <source>
        <dbReference type="PROSITE-ProRule" id="PRU01024"/>
    </source>
</evidence>
<feature type="binding site" evidence="4">
    <location>
        <position position="462"/>
    </location>
    <ligand>
        <name>S-adenosyl-L-methionine</name>
        <dbReference type="ChEBI" id="CHEBI:59789"/>
    </ligand>
</feature>
<dbReference type="InterPro" id="IPR029063">
    <property type="entry name" value="SAM-dependent_MTases_sf"/>
</dbReference>
<dbReference type="RefSeq" id="WP_307395597.1">
    <property type="nucleotide sequence ID" value="NZ_BAAADK010000030.1"/>
</dbReference>
<feature type="active site" evidence="5">
    <location>
        <position position="489"/>
    </location>
</feature>
<dbReference type="InterPro" id="IPR012340">
    <property type="entry name" value="NA-bd_OB-fold"/>
</dbReference>
<evidence type="ECO:0000256" key="6">
    <source>
        <dbReference type="SAM" id="MobiDB-lite"/>
    </source>
</evidence>
<keyword evidence="1 4" id="KW-0489">Methyltransferase</keyword>
<feature type="binding site" evidence="4">
    <location>
        <position position="393"/>
    </location>
    <ligand>
        <name>S-adenosyl-L-methionine</name>
        <dbReference type="ChEBI" id="CHEBI:59789"/>
    </ligand>
</feature>
<protein>
    <submittedName>
        <fullName evidence="8">23S rRNA (Uracil-5-)-methyltransferase RumA</fullName>
    </submittedName>
</protein>
<evidence type="ECO:0000259" key="7">
    <source>
        <dbReference type="PROSITE" id="PS50926"/>
    </source>
</evidence>
<evidence type="ECO:0000256" key="3">
    <source>
        <dbReference type="ARBA" id="ARBA00022691"/>
    </source>
</evidence>
<dbReference type="CDD" id="cd02440">
    <property type="entry name" value="AdoMet_MTases"/>
    <property type="match status" value="1"/>
</dbReference>
<keyword evidence="9" id="KW-1185">Reference proteome</keyword>
<comment type="similarity">
    <text evidence="4">Belongs to the class I-like SAM-binding methyltransferase superfamily. RNA M5U methyltransferase family.</text>
</comment>
<feature type="region of interest" description="Disordered" evidence="6">
    <location>
        <begin position="1"/>
        <end position="81"/>
    </location>
</feature>
<dbReference type="NCBIfam" id="TIGR00479">
    <property type="entry name" value="rumA"/>
    <property type="match status" value="1"/>
</dbReference>
<sequence length="536" mass="59949">MQKDRSNINFKKNNKHRSDKTKQSKGNKSFGDQQSSTKDKGPQNKNAQTKRTNNKYKNTYNTSGGPSSKQGENSKPAHSQVRIGQEITLTIRRLGINGEGVGYFKKQVVFVDGALPEEVVICTITDIAPKFATAKLKKIRTASSDRVLPPCPIYSSCGGCQLQHLSYEGQLKEKKDQVIQAFERYTSYTGETLPIKDTVGMEDPWGYRNKGQLQVGKVGDQVIAGLYKQGSHELIDLSECAVQHPKTNEVIQKTKEILQKLNIPVYNERKRTGVIRTIVTRIGFETGQLQLVLVTRTKEIPNLQELLLDLRFALPEVKSIVQNINSSKTSTIFGDETIMLWGEERIEEQLGDLAFSLSPRAFFQLNPIQTKKLYNKVKEYAQLSGSEIVVDAYCGVGTIGLWLADGAKEIRGMDVIPEAIEDARENALKSGVENALYEVGKAETWLPRWVKEGYAPDVIVVDPPRTGCDDQLLKAIIQVKPKRLVYVSCNPSTLAKDCKQLLAAGFELKEVTPYDMFPHTSHVESVILMERRGEPK</sequence>
<dbReference type="SUPFAM" id="SSF50249">
    <property type="entry name" value="Nucleic acid-binding proteins"/>
    <property type="match status" value="1"/>
</dbReference>
<reference evidence="8 9" key="1">
    <citation type="submission" date="2023-07" db="EMBL/GenBank/DDBJ databases">
        <title>Genomic Encyclopedia of Type Strains, Phase IV (KMG-IV): sequencing the most valuable type-strain genomes for metagenomic binning, comparative biology and taxonomic classification.</title>
        <authorList>
            <person name="Goeker M."/>
        </authorList>
    </citation>
    <scope>NUCLEOTIDE SEQUENCE [LARGE SCALE GENOMIC DNA]</scope>
    <source>
        <strain evidence="8 9">DSM 12751</strain>
    </source>
</reference>
<feature type="active site" description="Nucleophile" evidence="4">
    <location>
        <position position="489"/>
    </location>
</feature>
<dbReference type="InterPro" id="IPR030390">
    <property type="entry name" value="MeTrfase_TrmA_AS"/>
</dbReference>
<evidence type="ECO:0000256" key="1">
    <source>
        <dbReference type="ARBA" id="ARBA00022603"/>
    </source>
</evidence>
<feature type="binding site" evidence="4">
    <location>
        <position position="414"/>
    </location>
    <ligand>
        <name>S-adenosyl-L-methionine</name>
        <dbReference type="ChEBI" id="CHEBI:59789"/>
    </ligand>
</feature>
<accession>A0ABT9W178</accession>
<dbReference type="InterPro" id="IPR010280">
    <property type="entry name" value="U5_MeTrfase_fam"/>
</dbReference>
<feature type="compositionally biased region" description="Low complexity" evidence="6">
    <location>
        <begin position="49"/>
        <end position="62"/>
    </location>
</feature>
<gene>
    <name evidence="8" type="ORF">J2S11_002878</name>
</gene>
<feature type="compositionally biased region" description="Basic residues" evidence="6">
    <location>
        <begin position="12"/>
        <end position="25"/>
    </location>
</feature>
<dbReference type="PROSITE" id="PS01230">
    <property type="entry name" value="TRMA_1"/>
    <property type="match status" value="1"/>
</dbReference>
<dbReference type="Pfam" id="PF01938">
    <property type="entry name" value="TRAM"/>
    <property type="match status" value="1"/>
</dbReference>
<feature type="binding site" evidence="4">
    <location>
        <position position="364"/>
    </location>
    <ligand>
        <name>S-adenosyl-L-methionine</name>
        <dbReference type="ChEBI" id="CHEBI:59789"/>
    </ligand>
</feature>
<evidence type="ECO:0000313" key="8">
    <source>
        <dbReference type="EMBL" id="MDQ0166961.1"/>
    </source>
</evidence>
<proteinExistence type="inferred from homology"/>
<dbReference type="SUPFAM" id="SSF53335">
    <property type="entry name" value="S-adenosyl-L-methionine-dependent methyltransferases"/>
    <property type="match status" value="1"/>
</dbReference>
<dbReference type="PROSITE" id="PS50926">
    <property type="entry name" value="TRAM"/>
    <property type="match status" value="1"/>
</dbReference>
<dbReference type="PROSITE" id="PS51687">
    <property type="entry name" value="SAM_MT_RNA_M5U"/>
    <property type="match status" value="1"/>
</dbReference>
<dbReference type="InterPro" id="IPR002792">
    <property type="entry name" value="TRAM_dom"/>
</dbReference>